<evidence type="ECO:0000313" key="2">
    <source>
        <dbReference type="EMBL" id="WYJ89435.1"/>
    </source>
</evidence>
<evidence type="ECO:0000313" key="3">
    <source>
        <dbReference type="Proteomes" id="UP000195141"/>
    </source>
</evidence>
<reference evidence="2" key="2">
    <citation type="submission" date="2017-05" db="EMBL/GenBank/DDBJ databases">
        <authorList>
            <consortium name="The Broad Institute Genomics Platform"/>
            <consortium name="The Broad Institute Genomic Center for Infectious Diseases"/>
            <person name="Earl A."/>
            <person name="Manson A."/>
            <person name="Schwartman J."/>
            <person name="Gilmore M."/>
            <person name="Abouelleil A."/>
            <person name="Cao P."/>
            <person name="Chapman S."/>
            <person name="Cusick C."/>
            <person name="Shea T."/>
            <person name="Young S."/>
            <person name="Neafsey D."/>
            <person name="Nusbaum C."/>
            <person name="Birren B."/>
        </authorList>
    </citation>
    <scope>NUCLEOTIDE SEQUENCE</scope>
    <source>
        <strain evidence="2">9E7_DIV0242</strain>
    </source>
</reference>
<keyword evidence="3" id="KW-1185">Reference proteome</keyword>
<protein>
    <recommendedName>
        <fullName evidence="4">DUF3114 domain-containing protein</fullName>
    </recommendedName>
</protein>
<dbReference type="EMBL" id="NGMM01000001">
    <property type="protein sequence ID" value="OTP19355.1"/>
    <property type="molecule type" value="Genomic_DNA"/>
</dbReference>
<dbReference type="Proteomes" id="UP000195141">
    <property type="component" value="Chromosome"/>
</dbReference>
<reference evidence="1" key="1">
    <citation type="submission" date="2017-05" db="EMBL/GenBank/DDBJ databases">
        <title>The Genome Sequence of Enterococcus sp. 9E7_DIV0242.</title>
        <authorList>
            <consortium name="The Broad Institute Genomics Platform"/>
            <consortium name="The Broad Institute Genomic Center for Infectious Diseases"/>
            <person name="Earl A."/>
            <person name="Manson A."/>
            <person name="Schwartman J."/>
            <person name="Gilmore M."/>
            <person name="Abouelleil A."/>
            <person name="Cao P."/>
            <person name="Chapman S."/>
            <person name="Cusick C."/>
            <person name="Shea T."/>
            <person name="Young S."/>
            <person name="Neafsey D."/>
            <person name="Nusbaum C."/>
            <person name="Birren B."/>
        </authorList>
    </citation>
    <scope>NUCLEOTIDE SEQUENCE [LARGE SCALE GENOMIC DNA]</scope>
    <source>
        <strain evidence="1">9E7_DIV0242</strain>
    </source>
</reference>
<dbReference type="RefSeq" id="WP_086348237.1">
    <property type="nucleotide sequence ID" value="NZ_CP147247.1"/>
</dbReference>
<sequence>MTKYVLREQQEKNNGQLSACVAVLSQKAQSGETLDLQEQLLAHESCLSEMDWDPLAVAAYDQYLAKQLEPITDLASLIEMFQSTELQLQKVGSPLYEQLFTAWGRDELEKLTEVQAKKRLQLLLKHLGGEIDENGMLQLLGARSFDECLAPHATFWRTVAKTVQLAYPFKELTNRSIHQLRMYIDRQNIQYIRTHFKKTDMTDEQALAAYVKAPAPFGLAGRRLEREPARYHNKLITGEAYQDRVKGNENKKRTVYFHSEFILDRKGSFVSQWNVLKENSEAGGYHSDLQYYQQHFRNRAAYFEAQLMNGESFNYATRNDEIHKQLDIRPPGKLDPTLRKEVGRHGLYGTCDEIVSLKERKATGASRKWITPEQKNEQTPELNYDYFSDKGDNYSGRLFERFLDVIWRIKHLFRRK</sequence>
<reference evidence="2" key="3">
    <citation type="submission" date="2024-03" db="EMBL/GenBank/DDBJ databases">
        <title>The Genome Sequence of Enterococcus sp. DIV0242b.</title>
        <authorList>
            <consortium name="The Broad Institute Genomics Platform"/>
            <consortium name="The Broad Institute Microbial Omics Core"/>
            <consortium name="The Broad Institute Genomic Center for Infectious Diseases"/>
            <person name="Earl A."/>
            <person name="Manson A."/>
            <person name="Gilmore M."/>
            <person name="Schwartman J."/>
            <person name="Shea T."/>
            <person name="Abouelleil A."/>
            <person name="Cao P."/>
            <person name="Chapman S."/>
            <person name="Cusick C."/>
            <person name="Young S."/>
            <person name="Neafsey D."/>
            <person name="Nusbaum C."/>
            <person name="Birren B."/>
        </authorList>
    </citation>
    <scope>NUCLEOTIDE SEQUENCE</scope>
    <source>
        <strain evidence="2">9E7_DIV0242</strain>
    </source>
</reference>
<dbReference type="AlphaFoldDB" id="A0A242KDV6"/>
<dbReference type="InterPro" id="IPR021462">
    <property type="entry name" value="DUF3114"/>
</dbReference>
<accession>A0A242KDV6</accession>
<organism evidence="1">
    <name type="scientific">Candidatus Enterococcus clewellii</name>
    <dbReference type="NCBI Taxonomy" id="1834193"/>
    <lineage>
        <taxon>Bacteria</taxon>
        <taxon>Bacillati</taxon>
        <taxon>Bacillota</taxon>
        <taxon>Bacilli</taxon>
        <taxon>Lactobacillales</taxon>
        <taxon>Enterococcaceae</taxon>
        <taxon>Enterococcus</taxon>
    </lineage>
</organism>
<dbReference type="EMBL" id="CP147247">
    <property type="protein sequence ID" value="WYJ89435.1"/>
    <property type="molecule type" value="Genomic_DNA"/>
</dbReference>
<evidence type="ECO:0008006" key="4">
    <source>
        <dbReference type="Google" id="ProtNLM"/>
    </source>
</evidence>
<dbReference type="OrthoDB" id="2185727at2"/>
<name>A0A242KDV6_9ENTE</name>
<gene>
    <name evidence="2" type="ORF">A5888_001157</name>
    <name evidence="1" type="ORF">A5888_001172</name>
</gene>
<evidence type="ECO:0000313" key="1">
    <source>
        <dbReference type="EMBL" id="OTP19355.1"/>
    </source>
</evidence>
<proteinExistence type="predicted"/>
<dbReference type="Pfam" id="PF11311">
    <property type="entry name" value="DUF3114"/>
    <property type="match status" value="1"/>
</dbReference>